<sequence length="179" mass="21232">MKLLYFLLVTYSQLLESFWWGCCSGCSYCGGGIAYQPTFSNINVPIYQKVEAQPYPIQPQEPIVVIHRKTIIKEIPNSEEYEEVEEPRYIMKRRRIPIEYEDYRPRHNYMDNGEYRQPPVNYNPPPTEKIIYIQPPNNVQPSNYGSSYIPPTETMNTNTFQQGYQNPQMTQQKEYKRII</sequence>
<dbReference type="Proteomes" id="UP000038045">
    <property type="component" value="Unplaced"/>
</dbReference>
<feature type="chain" id="PRO_5005892258" evidence="1">
    <location>
        <begin position="18"/>
        <end position="179"/>
    </location>
</feature>
<protein>
    <submittedName>
        <fullName evidence="3">Uncharacterized protein</fullName>
    </submittedName>
</protein>
<accession>A0A0N4ZV72</accession>
<reference evidence="3" key="1">
    <citation type="submission" date="2017-02" db="UniProtKB">
        <authorList>
            <consortium name="WormBaseParasite"/>
        </authorList>
    </citation>
    <scope>IDENTIFICATION</scope>
</reference>
<dbReference type="WBParaSite" id="PTRK_0001248100.1">
    <property type="protein sequence ID" value="PTRK_0001248100.1"/>
    <property type="gene ID" value="PTRK_0001248100"/>
</dbReference>
<organism evidence="2 3">
    <name type="scientific">Parastrongyloides trichosuri</name>
    <name type="common">Possum-specific nematode worm</name>
    <dbReference type="NCBI Taxonomy" id="131310"/>
    <lineage>
        <taxon>Eukaryota</taxon>
        <taxon>Metazoa</taxon>
        <taxon>Ecdysozoa</taxon>
        <taxon>Nematoda</taxon>
        <taxon>Chromadorea</taxon>
        <taxon>Rhabditida</taxon>
        <taxon>Tylenchina</taxon>
        <taxon>Panagrolaimomorpha</taxon>
        <taxon>Strongyloidoidea</taxon>
        <taxon>Strongyloididae</taxon>
        <taxon>Parastrongyloides</taxon>
    </lineage>
</organism>
<dbReference type="AlphaFoldDB" id="A0A0N4ZV72"/>
<feature type="signal peptide" evidence="1">
    <location>
        <begin position="1"/>
        <end position="17"/>
    </location>
</feature>
<keyword evidence="1" id="KW-0732">Signal</keyword>
<name>A0A0N4ZV72_PARTI</name>
<evidence type="ECO:0000313" key="3">
    <source>
        <dbReference type="WBParaSite" id="PTRK_0001248100.1"/>
    </source>
</evidence>
<keyword evidence="2" id="KW-1185">Reference proteome</keyword>
<evidence type="ECO:0000313" key="2">
    <source>
        <dbReference type="Proteomes" id="UP000038045"/>
    </source>
</evidence>
<proteinExistence type="predicted"/>
<evidence type="ECO:0000256" key="1">
    <source>
        <dbReference type="SAM" id="SignalP"/>
    </source>
</evidence>